<dbReference type="InterPro" id="IPR003439">
    <property type="entry name" value="ABC_transporter-like_ATP-bd"/>
</dbReference>
<evidence type="ECO:0000256" key="4">
    <source>
        <dbReference type="ARBA" id="ARBA00022741"/>
    </source>
</evidence>
<accession>A0A095Z7E0</accession>
<evidence type="ECO:0000313" key="10">
    <source>
        <dbReference type="Proteomes" id="UP000029629"/>
    </source>
</evidence>
<evidence type="ECO:0000313" key="9">
    <source>
        <dbReference type="EMBL" id="KGF30593.1"/>
    </source>
</evidence>
<proteinExistence type="inferred from homology"/>
<dbReference type="CDD" id="cd03214">
    <property type="entry name" value="ABC_Iron-Siderophores_B12_Hemin"/>
    <property type="match status" value="1"/>
</dbReference>
<dbReference type="FunFam" id="3.40.50.300:FF:000134">
    <property type="entry name" value="Iron-enterobactin ABC transporter ATP-binding protein"/>
    <property type="match status" value="1"/>
</dbReference>
<sequence>MAKQASILSVRDLAIGYANKRVAEGISFELEAGRVLCLLGPNGSGKSTLLKTVLALLPSLGGSVQLLAKDVAQWRRREIAQTLAFVPQQSSMSFSFSALDMVLMGRSAYVNFFSSPSKADREIAAQSLERLGISHLAERLFPQMSGGEQQLVLLARALAQQPQALILDEPTASLDFANQILVLEQIQQLRQQGLAILLCTHQPEHAARVADTALLLAAGRPFALGRSEDVLSVDNLAAVYGLESAQVRDYLQSRLFKEPVLAP</sequence>
<organism evidence="9 10">
    <name type="scientific">Oligella urethralis DNF00040</name>
    <dbReference type="NCBI Taxonomy" id="1401065"/>
    <lineage>
        <taxon>Bacteria</taxon>
        <taxon>Pseudomonadati</taxon>
        <taxon>Pseudomonadota</taxon>
        <taxon>Betaproteobacteria</taxon>
        <taxon>Burkholderiales</taxon>
        <taxon>Alcaligenaceae</taxon>
        <taxon>Oligella</taxon>
    </lineage>
</organism>
<dbReference type="SUPFAM" id="SSF52540">
    <property type="entry name" value="P-loop containing nucleoside triphosphate hydrolases"/>
    <property type="match status" value="1"/>
</dbReference>
<dbReference type="Proteomes" id="UP000029629">
    <property type="component" value="Unassembled WGS sequence"/>
</dbReference>
<evidence type="ECO:0000256" key="6">
    <source>
        <dbReference type="ARBA" id="ARBA00022967"/>
    </source>
</evidence>
<dbReference type="eggNOG" id="COG1120">
    <property type="taxonomic scope" value="Bacteria"/>
</dbReference>
<name>A0A095Z7E0_9BURK</name>
<evidence type="ECO:0000256" key="5">
    <source>
        <dbReference type="ARBA" id="ARBA00022840"/>
    </source>
</evidence>
<dbReference type="GO" id="GO:0005524">
    <property type="term" value="F:ATP binding"/>
    <property type="evidence" value="ECO:0007669"/>
    <property type="project" value="UniProtKB-KW"/>
</dbReference>
<reference evidence="9 10" key="1">
    <citation type="submission" date="2014-07" db="EMBL/GenBank/DDBJ databases">
        <authorList>
            <person name="McCorrison J."/>
            <person name="Sanka R."/>
            <person name="Torralba M."/>
            <person name="Gillis M."/>
            <person name="Haft D.H."/>
            <person name="Methe B."/>
            <person name="Sutton G."/>
            <person name="Nelson K.E."/>
        </authorList>
    </citation>
    <scope>NUCLEOTIDE SEQUENCE [LARGE SCALE GENOMIC DNA]</scope>
    <source>
        <strain evidence="9 10">DNF00040</strain>
    </source>
</reference>
<dbReference type="RefSeq" id="WP_036559065.1">
    <property type="nucleotide sequence ID" value="NZ_JRNI01000022.1"/>
</dbReference>
<dbReference type="PROSITE" id="PS50893">
    <property type="entry name" value="ABC_TRANSPORTER_2"/>
    <property type="match status" value="1"/>
</dbReference>
<keyword evidence="5" id="KW-0067">ATP-binding</keyword>
<keyword evidence="3" id="KW-0472">Membrane</keyword>
<keyword evidence="4" id="KW-0547">Nucleotide-binding</keyword>
<gene>
    <name evidence="9" type="ORF">HMPREF2130_06015</name>
</gene>
<dbReference type="InterPro" id="IPR017871">
    <property type="entry name" value="ABC_transporter-like_CS"/>
</dbReference>
<comment type="caution">
    <text evidence="9">The sequence shown here is derived from an EMBL/GenBank/DDBJ whole genome shotgun (WGS) entry which is preliminary data.</text>
</comment>
<keyword evidence="6" id="KW-1278">Translocase</keyword>
<keyword evidence="2" id="KW-0813">Transport</keyword>
<dbReference type="AlphaFoldDB" id="A0A095Z7E0"/>
<evidence type="ECO:0000259" key="8">
    <source>
        <dbReference type="PROSITE" id="PS50893"/>
    </source>
</evidence>
<dbReference type="OrthoDB" id="5296765at2"/>
<keyword evidence="10" id="KW-1185">Reference proteome</keyword>
<evidence type="ECO:0000256" key="7">
    <source>
        <dbReference type="ARBA" id="ARBA00037066"/>
    </source>
</evidence>
<dbReference type="SMART" id="SM00382">
    <property type="entry name" value="AAA"/>
    <property type="match status" value="1"/>
</dbReference>
<comment type="similarity">
    <text evidence="1">Belongs to the ABC transporter superfamily.</text>
</comment>
<dbReference type="InterPro" id="IPR027417">
    <property type="entry name" value="P-loop_NTPase"/>
</dbReference>
<dbReference type="Pfam" id="PF00005">
    <property type="entry name" value="ABC_tran"/>
    <property type="match status" value="1"/>
</dbReference>
<feature type="domain" description="ABC transporter" evidence="8">
    <location>
        <begin position="8"/>
        <end position="243"/>
    </location>
</feature>
<evidence type="ECO:0000256" key="3">
    <source>
        <dbReference type="ARBA" id="ARBA00022475"/>
    </source>
</evidence>
<evidence type="ECO:0000256" key="2">
    <source>
        <dbReference type="ARBA" id="ARBA00022448"/>
    </source>
</evidence>
<evidence type="ECO:0000256" key="1">
    <source>
        <dbReference type="ARBA" id="ARBA00005417"/>
    </source>
</evidence>
<dbReference type="Gene3D" id="3.40.50.300">
    <property type="entry name" value="P-loop containing nucleotide triphosphate hydrolases"/>
    <property type="match status" value="1"/>
</dbReference>
<dbReference type="InterPro" id="IPR003593">
    <property type="entry name" value="AAA+_ATPase"/>
</dbReference>
<dbReference type="PROSITE" id="PS00211">
    <property type="entry name" value="ABC_TRANSPORTER_1"/>
    <property type="match status" value="1"/>
</dbReference>
<protein>
    <submittedName>
        <fullName evidence="9">ABC transporter</fullName>
    </submittedName>
</protein>
<dbReference type="GO" id="GO:0016887">
    <property type="term" value="F:ATP hydrolysis activity"/>
    <property type="evidence" value="ECO:0007669"/>
    <property type="project" value="InterPro"/>
</dbReference>
<keyword evidence="3" id="KW-1003">Cell membrane</keyword>
<dbReference type="PANTHER" id="PTHR42794">
    <property type="entry name" value="HEMIN IMPORT ATP-BINDING PROTEIN HMUV"/>
    <property type="match status" value="1"/>
</dbReference>
<dbReference type="PANTHER" id="PTHR42794:SF1">
    <property type="entry name" value="HEMIN IMPORT ATP-BINDING PROTEIN HMUV"/>
    <property type="match status" value="1"/>
</dbReference>
<dbReference type="EMBL" id="JRNI01000022">
    <property type="protein sequence ID" value="KGF30593.1"/>
    <property type="molecule type" value="Genomic_DNA"/>
</dbReference>
<comment type="function">
    <text evidence="7">Part of the ABC transporter complex HmuTUV involved in hemin import. Responsible for energy coupling to the transport system.</text>
</comment>